<dbReference type="Gene3D" id="3.20.20.450">
    <property type="entry name" value="EAL domain"/>
    <property type="match status" value="1"/>
</dbReference>
<protein>
    <submittedName>
        <fullName evidence="11">EAL domain-containing protein</fullName>
    </submittedName>
</protein>
<evidence type="ECO:0000313" key="12">
    <source>
        <dbReference type="Proteomes" id="UP001617669"/>
    </source>
</evidence>
<dbReference type="InterPro" id="IPR052155">
    <property type="entry name" value="Biofilm_reg_signaling"/>
</dbReference>
<organism evidence="11 12">
    <name type="scientific">Methylobacillus methanolivorans</name>
    <dbReference type="NCBI Taxonomy" id="1848927"/>
    <lineage>
        <taxon>Bacteria</taxon>
        <taxon>Pseudomonadati</taxon>
        <taxon>Pseudomonadota</taxon>
        <taxon>Betaproteobacteria</taxon>
        <taxon>Nitrosomonadales</taxon>
        <taxon>Methylophilaceae</taxon>
        <taxon>Methylobacillus</taxon>
    </lineage>
</organism>
<reference evidence="11 12" key="1">
    <citation type="submission" date="2024-11" db="EMBL/GenBank/DDBJ databases">
        <authorList>
            <person name="Kaparullina E.N."/>
            <person name="Delegan Y.A."/>
            <person name="Doronina N.V."/>
        </authorList>
    </citation>
    <scope>NUCLEOTIDE SEQUENCE [LARGE SCALE GENOMIC DNA]</scope>
    <source>
        <strain evidence="11 12">7sh_L</strain>
    </source>
</reference>
<dbReference type="InterPro" id="IPR013655">
    <property type="entry name" value="PAS_fold_3"/>
</dbReference>
<dbReference type="InterPro" id="IPR035965">
    <property type="entry name" value="PAS-like_dom_sf"/>
</dbReference>
<keyword evidence="3 6" id="KW-0812">Transmembrane</keyword>
<keyword evidence="2" id="KW-1003">Cell membrane</keyword>
<feature type="domain" description="PAC" evidence="8">
    <location>
        <begin position="513"/>
        <end position="566"/>
    </location>
</feature>
<dbReference type="PANTHER" id="PTHR44757">
    <property type="entry name" value="DIGUANYLATE CYCLASE DGCP"/>
    <property type="match status" value="1"/>
</dbReference>
<feature type="domain" description="PAS" evidence="7">
    <location>
        <begin position="333"/>
        <end position="384"/>
    </location>
</feature>
<dbReference type="PROSITE" id="PS50112">
    <property type="entry name" value="PAS"/>
    <property type="match status" value="3"/>
</dbReference>
<dbReference type="SUPFAM" id="SSF55785">
    <property type="entry name" value="PYP-like sensor domain (PAS domain)"/>
    <property type="match status" value="3"/>
</dbReference>
<evidence type="ECO:0000256" key="3">
    <source>
        <dbReference type="ARBA" id="ARBA00022692"/>
    </source>
</evidence>
<evidence type="ECO:0000256" key="2">
    <source>
        <dbReference type="ARBA" id="ARBA00022475"/>
    </source>
</evidence>
<evidence type="ECO:0000256" key="5">
    <source>
        <dbReference type="ARBA" id="ARBA00023136"/>
    </source>
</evidence>
<dbReference type="PROSITE" id="PS50113">
    <property type="entry name" value="PAC"/>
    <property type="match status" value="2"/>
</dbReference>
<keyword evidence="12" id="KW-1185">Reference proteome</keyword>
<dbReference type="PROSITE" id="PS50887">
    <property type="entry name" value="GGDEF"/>
    <property type="match status" value="1"/>
</dbReference>
<feature type="transmembrane region" description="Helical" evidence="6">
    <location>
        <begin position="280"/>
        <end position="300"/>
    </location>
</feature>
<dbReference type="PANTHER" id="PTHR44757:SF2">
    <property type="entry name" value="BIOFILM ARCHITECTURE MAINTENANCE PROTEIN MBAA"/>
    <property type="match status" value="1"/>
</dbReference>
<dbReference type="PROSITE" id="PS50883">
    <property type="entry name" value="EAL"/>
    <property type="match status" value="1"/>
</dbReference>
<evidence type="ECO:0000259" key="10">
    <source>
        <dbReference type="PROSITE" id="PS50887"/>
    </source>
</evidence>
<feature type="transmembrane region" description="Helical" evidence="6">
    <location>
        <begin position="164"/>
        <end position="183"/>
    </location>
</feature>
<dbReference type="InterPro" id="IPR013767">
    <property type="entry name" value="PAS_fold"/>
</dbReference>
<dbReference type="Pfam" id="PF00989">
    <property type="entry name" value="PAS"/>
    <property type="match status" value="1"/>
</dbReference>
<feature type="transmembrane region" description="Helical" evidence="6">
    <location>
        <begin position="195"/>
        <end position="213"/>
    </location>
</feature>
<dbReference type="Pfam" id="PF08447">
    <property type="entry name" value="PAS_3"/>
    <property type="match status" value="1"/>
</dbReference>
<comment type="caution">
    <text evidence="11">The sequence shown here is derived from an EMBL/GenBank/DDBJ whole genome shotgun (WGS) entry which is preliminary data.</text>
</comment>
<gene>
    <name evidence="11" type="ORF">ACIKP9_05730</name>
</gene>
<dbReference type="SMART" id="SM00267">
    <property type="entry name" value="GGDEF"/>
    <property type="match status" value="1"/>
</dbReference>
<name>A0ABW8GK27_9PROT</name>
<accession>A0ABW8GK27</accession>
<dbReference type="InterPro" id="IPR001610">
    <property type="entry name" value="PAC"/>
</dbReference>
<dbReference type="InterPro" id="IPR000014">
    <property type="entry name" value="PAS"/>
</dbReference>
<dbReference type="InterPro" id="IPR000160">
    <property type="entry name" value="GGDEF_dom"/>
</dbReference>
<dbReference type="SMART" id="SM00091">
    <property type="entry name" value="PAS"/>
    <property type="match status" value="3"/>
</dbReference>
<feature type="transmembrane region" description="Helical" evidence="6">
    <location>
        <begin position="87"/>
        <end position="108"/>
    </location>
</feature>
<keyword evidence="4 6" id="KW-1133">Transmembrane helix</keyword>
<dbReference type="InterPro" id="IPR043128">
    <property type="entry name" value="Rev_trsase/Diguanyl_cyclase"/>
</dbReference>
<feature type="domain" description="PAC" evidence="8">
    <location>
        <begin position="633"/>
        <end position="685"/>
    </location>
</feature>
<evidence type="ECO:0000259" key="9">
    <source>
        <dbReference type="PROSITE" id="PS50883"/>
    </source>
</evidence>
<dbReference type="InterPro" id="IPR035919">
    <property type="entry name" value="EAL_sf"/>
</dbReference>
<sequence length="1136" mass="126542">MYISSHQSAQKNRPFRYLLISIAIALGYFLLGHSTLLLGTPSIFSTFIWPPAGFALAILILGGMRVVPGLLLGAVATQWSVEVPLPFLGAFFVGSGNVAAAVMAYLLLQRSNFEPAMTRLQDLLAMVLVGAIFSPLLSATLGCLVLSTFGIVQPAFLSVTWLQWWMGDALGIILLTPAILAFFHSEPIRWGRARILEALVLSGLLLGLCVLAFNELLSESGELEAKAFLVFPLVIWAALSFHQRGAALASLLIVITALWGGGGYHGYFTMELSNAELFNYWLFALVTVSIGVGLSGVHVGRLRADEQLKKQLGLYNALSNAQSDAGEGVVVIEDGKIVYANEALWKIGGYDARDIPMGAHFLSLIHPSDRERVARHYEQRVRGEFTPSRYEALGISKSGKPIPIEVAAANYRDDSERVVVLIIDISSRKQAEEALLHSRAEYRELVESVKAVVWRATPEAAFTFVSQEAESLLGYPLEEWVANPRFWVEKIHPDDRAWVVDFCSWETQQLQDHVFEYRMLAADGRAVWLQDIVRVIPDRSGNKPQELLGVMLDITARKAAEAGLNLSKQVFDHTSEAILIADRERNILEVNQAYLGMTGYAREDCIGTRLSLLDDVAEDNQAIGSLVQQHGKWMGELIGRKKSGEYYPEWVSISSVYDGNGILQNYIVVLTDISQRKQSEERLQFLATHDGLTGLPNRALLQERIELALLRAQRYQQRIGVLFIDLDRFKIINDTLGHQAGDMLLQEAASRLRECLRQTDTIARQGGDEFVVLVEDFTDQQYLVTVARKIMHALAQPFILMQQELYISASIGISAYPEDGVDIFSLLKNADMAMYRAKDDGKNTFHFYSAESNASSVSRLTIENGLRRALERNEFTLLYQAKLDLTGQYIIGAEALIRWQHAELGMVSPQEFIPIAEETGLIIQIGEWVLKQACRDAYAWQEIAGRPIRVGVNISARQFREDSLHKVILDALDESGLTPDCLELEITESMIMQNAERASQMLQHFRNLGTHVLIDDFGTGYSSLGYLKHFPIDSLKIDRSFVRDIPQDADDMAITQAIIAMAHSLKVKVVAEGVETQAQLEFLRTKGCDQLQGYIFSRPLSAEAFLGMLRFDTARRAGRTYAHGLQFAEETGLAEA</sequence>
<feature type="domain" description="PAS" evidence="7">
    <location>
        <begin position="438"/>
        <end position="496"/>
    </location>
</feature>
<dbReference type="Pfam" id="PF00563">
    <property type="entry name" value="EAL"/>
    <property type="match status" value="1"/>
</dbReference>
<feature type="transmembrane region" description="Helical" evidence="6">
    <location>
        <begin position="120"/>
        <end position="152"/>
    </location>
</feature>
<dbReference type="Gene3D" id="3.30.450.20">
    <property type="entry name" value="PAS domain"/>
    <property type="match status" value="3"/>
</dbReference>
<dbReference type="SUPFAM" id="SSF141868">
    <property type="entry name" value="EAL domain-like"/>
    <property type="match status" value="1"/>
</dbReference>
<dbReference type="InterPro" id="IPR000700">
    <property type="entry name" value="PAS-assoc_C"/>
</dbReference>
<dbReference type="CDD" id="cd00130">
    <property type="entry name" value="PAS"/>
    <property type="match status" value="3"/>
</dbReference>
<proteinExistence type="predicted"/>
<dbReference type="SUPFAM" id="SSF55073">
    <property type="entry name" value="Nucleotide cyclase"/>
    <property type="match status" value="1"/>
</dbReference>
<dbReference type="Pfam" id="PF00990">
    <property type="entry name" value="GGDEF"/>
    <property type="match status" value="1"/>
</dbReference>
<dbReference type="CDD" id="cd01949">
    <property type="entry name" value="GGDEF"/>
    <property type="match status" value="1"/>
</dbReference>
<dbReference type="SMART" id="SM00052">
    <property type="entry name" value="EAL"/>
    <property type="match status" value="1"/>
</dbReference>
<evidence type="ECO:0000259" key="8">
    <source>
        <dbReference type="PROSITE" id="PS50113"/>
    </source>
</evidence>
<dbReference type="NCBIfam" id="TIGR00254">
    <property type="entry name" value="GGDEF"/>
    <property type="match status" value="1"/>
</dbReference>
<dbReference type="Proteomes" id="UP001617669">
    <property type="component" value="Unassembled WGS sequence"/>
</dbReference>
<dbReference type="InterPro" id="IPR007895">
    <property type="entry name" value="MASE1"/>
</dbReference>
<keyword evidence="5 6" id="KW-0472">Membrane</keyword>
<feature type="domain" description="EAL" evidence="9">
    <location>
        <begin position="859"/>
        <end position="1113"/>
    </location>
</feature>
<dbReference type="NCBIfam" id="TIGR00229">
    <property type="entry name" value="sensory_box"/>
    <property type="match status" value="3"/>
</dbReference>
<feature type="domain" description="GGDEF" evidence="10">
    <location>
        <begin position="717"/>
        <end position="850"/>
    </location>
</feature>
<feature type="domain" description="PAS" evidence="7">
    <location>
        <begin position="568"/>
        <end position="621"/>
    </location>
</feature>
<feature type="transmembrane region" description="Helical" evidence="6">
    <location>
        <begin position="15"/>
        <end position="31"/>
    </location>
</feature>
<dbReference type="CDD" id="cd01948">
    <property type="entry name" value="EAL"/>
    <property type="match status" value="1"/>
</dbReference>
<dbReference type="Gene3D" id="3.30.70.270">
    <property type="match status" value="1"/>
</dbReference>
<evidence type="ECO:0000256" key="6">
    <source>
        <dbReference type="SAM" id="Phobius"/>
    </source>
</evidence>
<evidence type="ECO:0000313" key="11">
    <source>
        <dbReference type="EMBL" id="MFJ5445723.1"/>
    </source>
</evidence>
<dbReference type="Pfam" id="PF05231">
    <property type="entry name" value="MASE1"/>
    <property type="match status" value="1"/>
</dbReference>
<dbReference type="RefSeq" id="WP_400880425.1">
    <property type="nucleotide sequence ID" value="NZ_JBIWXY010000001.1"/>
</dbReference>
<feature type="transmembrane region" description="Helical" evidence="6">
    <location>
        <begin position="248"/>
        <end position="268"/>
    </location>
</feature>
<dbReference type="EMBL" id="JBIWXY010000001">
    <property type="protein sequence ID" value="MFJ5445723.1"/>
    <property type="molecule type" value="Genomic_DNA"/>
</dbReference>
<comment type="subcellular location">
    <subcellularLocation>
        <location evidence="1">Cell membrane</location>
        <topology evidence="1">Multi-pass membrane protein</topology>
    </subcellularLocation>
</comment>
<evidence type="ECO:0000259" key="7">
    <source>
        <dbReference type="PROSITE" id="PS50112"/>
    </source>
</evidence>
<dbReference type="SMART" id="SM00086">
    <property type="entry name" value="PAC"/>
    <property type="match status" value="3"/>
</dbReference>
<dbReference type="InterPro" id="IPR029787">
    <property type="entry name" value="Nucleotide_cyclase"/>
</dbReference>
<feature type="transmembrane region" description="Helical" evidence="6">
    <location>
        <begin position="43"/>
        <end position="67"/>
    </location>
</feature>
<dbReference type="InterPro" id="IPR001633">
    <property type="entry name" value="EAL_dom"/>
</dbReference>
<evidence type="ECO:0000256" key="1">
    <source>
        <dbReference type="ARBA" id="ARBA00004651"/>
    </source>
</evidence>
<dbReference type="Pfam" id="PF13426">
    <property type="entry name" value="PAS_9"/>
    <property type="match status" value="1"/>
</dbReference>
<evidence type="ECO:0000256" key="4">
    <source>
        <dbReference type="ARBA" id="ARBA00022989"/>
    </source>
</evidence>